<gene>
    <name evidence="10" type="ORF">DFR29_11124</name>
</gene>
<feature type="transmembrane region" description="Helical" evidence="8">
    <location>
        <begin position="12"/>
        <end position="33"/>
    </location>
</feature>
<evidence type="ECO:0000256" key="5">
    <source>
        <dbReference type="ARBA" id="ARBA00022692"/>
    </source>
</evidence>
<evidence type="ECO:0000256" key="7">
    <source>
        <dbReference type="ARBA" id="ARBA00023136"/>
    </source>
</evidence>
<dbReference type="Proteomes" id="UP000295293">
    <property type="component" value="Unassembled WGS sequence"/>
</dbReference>
<feature type="transmembrane region" description="Helical" evidence="8">
    <location>
        <begin position="87"/>
        <end position="108"/>
    </location>
</feature>
<feature type="transmembrane region" description="Helical" evidence="8">
    <location>
        <begin position="165"/>
        <end position="191"/>
    </location>
</feature>
<keyword evidence="7 8" id="KW-0472">Membrane</keyword>
<dbReference type="EMBL" id="SNZH01000011">
    <property type="protein sequence ID" value="TDR41112.1"/>
    <property type="molecule type" value="Genomic_DNA"/>
</dbReference>
<comment type="subcellular location">
    <subcellularLocation>
        <location evidence="1">Cell membrane</location>
        <topology evidence="1">Multi-pass membrane protein</topology>
    </subcellularLocation>
</comment>
<dbReference type="GO" id="GO:0005886">
    <property type="term" value="C:plasma membrane"/>
    <property type="evidence" value="ECO:0007669"/>
    <property type="project" value="UniProtKB-SubCell"/>
</dbReference>
<dbReference type="PANTHER" id="PTHR33908:SF11">
    <property type="entry name" value="MEMBRANE PROTEIN"/>
    <property type="match status" value="1"/>
</dbReference>
<evidence type="ECO:0000256" key="3">
    <source>
        <dbReference type="ARBA" id="ARBA00022676"/>
    </source>
</evidence>
<feature type="domain" description="Glycosyltransferase RgtA/B/C/D-like" evidence="9">
    <location>
        <begin position="68"/>
        <end position="215"/>
    </location>
</feature>
<feature type="transmembrane region" description="Helical" evidence="8">
    <location>
        <begin position="198"/>
        <end position="217"/>
    </location>
</feature>
<feature type="transmembrane region" description="Helical" evidence="8">
    <location>
        <begin position="336"/>
        <end position="358"/>
    </location>
</feature>
<keyword evidence="5 8" id="KW-0812">Transmembrane</keyword>
<dbReference type="Pfam" id="PF13231">
    <property type="entry name" value="PMT_2"/>
    <property type="match status" value="1"/>
</dbReference>
<keyword evidence="6 8" id="KW-1133">Transmembrane helix</keyword>
<organism evidence="10 11">
    <name type="scientific">Tahibacter aquaticus</name>
    <dbReference type="NCBI Taxonomy" id="520092"/>
    <lineage>
        <taxon>Bacteria</taxon>
        <taxon>Pseudomonadati</taxon>
        <taxon>Pseudomonadota</taxon>
        <taxon>Gammaproteobacteria</taxon>
        <taxon>Lysobacterales</taxon>
        <taxon>Rhodanobacteraceae</taxon>
        <taxon>Tahibacter</taxon>
    </lineage>
</organism>
<protein>
    <submittedName>
        <fullName evidence="10">Dolichyl-phosphate-mannose-protein mannosyltransferase</fullName>
    </submittedName>
</protein>
<proteinExistence type="predicted"/>
<dbReference type="RefSeq" id="WP_133819873.1">
    <property type="nucleotide sequence ID" value="NZ_SNZH01000011.1"/>
</dbReference>
<evidence type="ECO:0000313" key="10">
    <source>
        <dbReference type="EMBL" id="TDR41112.1"/>
    </source>
</evidence>
<evidence type="ECO:0000259" key="9">
    <source>
        <dbReference type="Pfam" id="PF13231"/>
    </source>
</evidence>
<dbReference type="GO" id="GO:0016763">
    <property type="term" value="F:pentosyltransferase activity"/>
    <property type="evidence" value="ECO:0007669"/>
    <property type="project" value="TreeGrafter"/>
</dbReference>
<evidence type="ECO:0000313" key="11">
    <source>
        <dbReference type="Proteomes" id="UP000295293"/>
    </source>
</evidence>
<keyword evidence="4 10" id="KW-0808">Transferase</keyword>
<keyword evidence="2" id="KW-1003">Cell membrane</keyword>
<dbReference type="AlphaFoldDB" id="A0A4R6YSP9"/>
<sequence>MNPRQDAQSRRRILLLVFIAFFLLQQIALYWLYWGGGKTLLGDEASYLNWARGLAGLAPPIVDAGWWPPLQAWLIAAMLRLFGENLLPIQLLQTAFLIGAAALLRAIWRDVDGRVRAANAAAALLLLNPSTMAYAQWLWPEPLHLLLLLAALRLVQRLTTAWRGVAAGLALGGALLAKSLLSLFWPALLIVQGWRWNWRASAALLLAVAAVIAVPLWNGWKLTGKPMIADSSAFNLVGGLEDRWRSDYVADSVAPLAGEYFSLPGGAAQRNALFMARAEGIVRERGLLQTLSQQLQKQYFRLFSSKTLLLSQLPGPACSGHVGTYRAVPPLLGQGLALLGDIFHLSILAGFALGLVFWRRWRDVLVWWIGLFFAYQLGLYLLLHVKARFLLPMMPFLCAFAGSALVSLRRNEPGAAVVFGGTWRWLLASLLAALLLGLALLGPWLDGACAGGVA</sequence>
<name>A0A4R6YSP9_9GAMM</name>
<evidence type="ECO:0000256" key="8">
    <source>
        <dbReference type="SAM" id="Phobius"/>
    </source>
</evidence>
<comment type="caution">
    <text evidence="10">The sequence shown here is derived from an EMBL/GenBank/DDBJ whole genome shotgun (WGS) entry which is preliminary data.</text>
</comment>
<feature type="transmembrane region" description="Helical" evidence="8">
    <location>
        <begin position="389"/>
        <end position="408"/>
    </location>
</feature>
<dbReference type="GO" id="GO:0009103">
    <property type="term" value="P:lipopolysaccharide biosynthetic process"/>
    <property type="evidence" value="ECO:0007669"/>
    <property type="project" value="UniProtKB-ARBA"/>
</dbReference>
<evidence type="ECO:0000256" key="1">
    <source>
        <dbReference type="ARBA" id="ARBA00004651"/>
    </source>
</evidence>
<accession>A0A4R6YSP9</accession>
<dbReference type="PANTHER" id="PTHR33908">
    <property type="entry name" value="MANNOSYLTRANSFERASE YKCB-RELATED"/>
    <property type="match status" value="1"/>
</dbReference>
<dbReference type="OrthoDB" id="5950216at2"/>
<feature type="transmembrane region" description="Helical" evidence="8">
    <location>
        <begin position="120"/>
        <end position="139"/>
    </location>
</feature>
<keyword evidence="3 10" id="KW-0328">Glycosyltransferase</keyword>
<keyword evidence="11" id="KW-1185">Reference proteome</keyword>
<dbReference type="InterPro" id="IPR050297">
    <property type="entry name" value="LipidA_mod_glycosyltrf_83"/>
</dbReference>
<evidence type="ECO:0000256" key="4">
    <source>
        <dbReference type="ARBA" id="ARBA00022679"/>
    </source>
</evidence>
<evidence type="ECO:0000256" key="6">
    <source>
        <dbReference type="ARBA" id="ARBA00022989"/>
    </source>
</evidence>
<feature type="transmembrane region" description="Helical" evidence="8">
    <location>
        <begin position="365"/>
        <end position="383"/>
    </location>
</feature>
<evidence type="ECO:0000256" key="2">
    <source>
        <dbReference type="ARBA" id="ARBA00022475"/>
    </source>
</evidence>
<reference evidence="10 11" key="1">
    <citation type="submission" date="2019-03" db="EMBL/GenBank/DDBJ databases">
        <title>Genomic Encyclopedia of Type Strains, Phase IV (KMG-IV): sequencing the most valuable type-strain genomes for metagenomic binning, comparative biology and taxonomic classification.</title>
        <authorList>
            <person name="Goeker M."/>
        </authorList>
    </citation>
    <scope>NUCLEOTIDE SEQUENCE [LARGE SCALE GENOMIC DNA]</scope>
    <source>
        <strain evidence="10 11">DSM 21667</strain>
    </source>
</reference>
<feature type="transmembrane region" description="Helical" evidence="8">
    <location>
        <begin position="415"/>
        <end position="441"/>
    </location>
</feature>
<dbReference type="InterPro" id="IPR038731">
    <property type="entry name" value="RgtA/B/C-like"/>
</dbReference>